<comment type="caution">
    <text evidence="1">The sequence shown here is derived from an EMBL/GenBank/DDBJ whole genome shotgun (WGS) entry which is preliminary data.</text>
</comment>
<reference evidence="1" key="1">
    <citation type="submission" date="2022-07" db="EMBL/GenBank/DDBJ databases">
        <authorList>
            <person name="Kouya T."/>
            <person name="Ishiyama Y."/>
        </authorList>
    </citation>
    <scope>NUCLEOTIDE SEQUENCE</scope>
    <source>
        <strain evidence="1">WR16-4</strain>
    </source>
</reference>
<sequence length="81" mass="9567">MENNPIKSMQFINYNVNTLEYRINKNFDKKFVLNNKKHLNVEHSFQSTIYFPVGKNKSNGLVGVNIRLGNLKKRTLHFKLK</sequence>
<dbReference type="RefSeq" id="WP_286136741.1">
    <property type="nucleotide sequence ID" value="NZ_BRPL01000002.1"/>
</dbReference>
<dbReference type="AlphaFoldDB" id="A0A9W6B2D8"/>
<dbReference type="EMBL" id="BRPL01000002">
    <property type="protein sequence ID" value="GLB47281.1"/>
    <property type="molecule type" value="Genomic_DNA"/>
</dbReference>
<accession>A0A9W6B2D8</accession>
<keyword evidence="2" id="KW-1185">Reference proteome</keyword>
<proteinExistence type="predicted"/>
<protein>
    <submittedName>
        <fullName evidence="1">Uncharacterized protein</fullName>
    </submittedName>
</protein>
<gene>
    <name evidence="1" type="ORF">WR164_12600</name>
</gene>
<name>A0A9W6B2D8_9LACO</name>
<evidence type="ECO:0000313" key="2">
    <source>
        <dbReference type="Proteomes" id="UP001144204"/>
    </source>
</evidence>
<dbReference type="Proteomes" id="UP001144204">
    <property type="component" value="Unassembled WGS sequence"/>
</dbReference>
<organism evidence="1 2">
    <name type="scientific">Philodulcilactobacillus myokoensis</name>
    <dbReference type="NCBI Taxonomy" id="2929573"/>
    <lineage>
        <taxon>Bacteria</taxon>
        <taxon>Bacillati</taxon>
        <taxon>Bacillota</taxon>
        <taxon>Bacilli</taxon>
        <taxon>Lactobacillales</taxon>
        <taxon>Lactobacillaceae</taxon>
        <taxon>Philodulcilactobacillus</taxon>
    </lineage>
</organism>
<evidence type="ECO:0000313" key="1">
    <source>
        <dbReference type="EMBL" id="GLB47281.1"/>
    </source>
</evidence>
<reference evidence="1" key="2">
    <citation type="journal article" date="2023" name="PLoS ONE">
        <title>Philodulcilactobacillus myokoensis gen. nov., sp. nov., a fructophilic, acidophilic, and agar-phobic lactic acid bacterium isolated from fermented vegetable extracts.</title>
        <authorList>
            <person name="Kouya T."/>
            <person name="Ishiyama Y."/>
            <person name="Ohashi S."/>
            <person name="Kumakubo R."/>
            <person name="Yamazaki T."/>
            <person name="Otaki T."/>
        </authorList>
    </citation>
    <scope>NUCLEOTIDE SEQUENCE</scope>
    <source>
        <strain evidence="1">WR16-4</strain>
    </source>
</reference>